<feature type="transmembrane region" description="Helical" evidence="6">
    <location>
        <begin position="259"/>
        <end position="276"/>
    </location>
</feature>
<keyword evidence="8" id="KW-1185">Reference proteome</keyword>
<feature type="transmembrane region" description="Helical" evidence="6">
    <location>
        <begin position="63"/>
        <end position="88"/>
    </location>
</feature>
<accession>A0A1T4N351</accession>
<feature type="transmembrane region" description="Helical" evidence="6">
    <location>
        <begin position="288"/>
        <end position="307"/>
    </location>
</feature>
<dbReference type="EMBL" id="FUWH01000004">
    <property type="protein sequence ID" value="SJZ73487.1"/>
    <property type="molecule type" value="Genomic_DNA"/>
</dbReference>
<evidence type="ECO:0000256" key="4">
    <source>
        <dbReference type="ARBA" id="ARBA00022989"/>
    </source>
</evidence>
<evidence type="ECO:0000313" key="7">
    <source>
        <dbReference type="EMBL" id="SJZ73487.1"/>
    </source>
</evidence>
<dbReference type="STRING" id="413434.SAMN04488132_10463"/>
<sequence length="366" mass="41678">MENRQDHKINRYFFLGVILLLGAFLLMSLSLFFTAFLGALMFYVLSKGPVEWLVNKKKWQKSWAAVLVIVVSFFIILLPISVMGTMLVRKVFQLAANMDTIITPLRRFDAMLQERFHFTLISDKNIAEVQSFITGMLSLAVNQGLNFFSEIIMMYFFLYFMIMNINRMEAAIIFYLPFPRSKIILFGNELRAQTFSNAVGIPLIAVVQGVFGYFAYLLAGLDEPGFWGILTGFSSIIPIIGTGLAWIPASLILLLGNHTWAGIFVFAWGLIVLSSLDNVVRFLLAKRMADVHPIVTVLGVIIGLQYFGITGLIFGPLIISYFIILLRIYYLEYQKPRVQRRTRPVLPSYFQLPFAGNSKKKKMNRP</sequence>
<evidence type="ECO:0000256" key="5">
    <source>
        <dbReference type="ARBA" id="ARBA00023136"/>
    </source>
</evidence>
<comment type="similarity">
    <text evidence="2">Belongs to the autoinducer-2 exporter (AI-2E) (TC 2.A.86) family.</text>
</comment>
<keyword evidence="5 6" id="KW-0472">Membrane</keyword>
<dbReference type="OrthoDB" id="9773730at2"/>
<dbReference type="AlphaFoldDB" id="A0A1T4N351"/>
<dbReference type="RefSeq" id="WP_078831050.1">
    <property type="nucleotide sequence ID" value="NZ_FUWH01000004.1"/>
</dbReference>
<dbReference type="PANTHER" id="PTHR21716:SF4">
    <property type="entry name" value="TRANSMEMBRANE PROTEIN 245"/>
    <property type="match status" value="1"/>
</dbReference>
<dbReference type="InterPro" id="IPR002549">
    <property type="entry name" value="AI-2E-like"/>
</dbReference>
<feature type="transmembrane region" description="Helical" evidence="6">
    <location>
        <begin position="12"/>
        <end position="43"/>
    </location>
</feature>
<proteinExistence type="inferred from homology"/>
<protein>
    <submittedName>
        <fullName evidence="7">Predicted PurR-regulated permease PerM</fullName>
    </submittedName>
</protein>
<evidence type="ECO:0000256" key="2">
    <source>
        <dbReference type="ARBA" id="ARBA00009773"/>
    </source>
</evidence>
<dbReference type="Pfam" id="PF01594">
    <property type="entry name" value="AI-2E_transport"/>
    <property type="match status" value="1"/>
</dbReference>
<keyword evidence="3 6" id="KW-0812">Transmembrane</keyword>
<evidence type="ECO:0000313" key="8">
    <source>
        <dbReference type="Proteomes" id="UP000190888"/>
    </source>
</evidence>
<keyword evidence="4 6" id="KW-1133">Transmembrane helix</keyword>
<evidence type="ECO:0000256" key="6">
    <source>
        <dbReference type="SAM" id="Phobius"/>
    </source>
</evidence>
<feature type="transmembrane region" description="Helical" evidence="6">
    <location>
        <begin position="156"/>
        <end position="178"/>
    </location>
</feature>
<evidence type="ECO:0000256" key="1">
    <source>
        <dbReference type="ARBA" id="ARBA00004141"/>
    </source>
</evidence>
<dbReference type="GO" id="GO:0016020">
    <property type="term" value="C:membrane"/>
    <property type="evidence" value="ECO:0007669"/>
    <property type="project" value="UniProtKB-SubCell"/>
</dbReference>
<organism evidence="7 8">
    <name type="scientific">Sediminibacterium ginsengisoli</name>
    <dbReference type="NCBI Taxonomy" id="413434"/>
    <lineage>
        <taxon>Bacteria</taxon>
        <taxon>Pseudomonadati</taxon>
        <taxon>Bacteroidota</taxon>
        <taxon>Chitinophagia</taxon>
        <taxon>Chitinophagales</taxon>
        <taxon>Chitinophagaceae</taxon>
        <taxon>Sediminibacterium</taxon>
    </lineage>
</organism>
<dbReference type="Proteomes" id="UP000190888">
    <property type="component" value="Unassembled WGS sequence"/>
</dbReference>
<feature type="transmembrane region" description="Helical" evidence="6">
    <location>
        <begin position="198"/>
        <end position="219"/>
    </location>
</feature>
<comment type="subcellular location">
    <subcellularLocation>
        <location evidence="1">Membrane</location>
        <topology evidence="1">Multi-pass membrane protein</topology>
    </subcellularLocation>
</comment>
<dbReference type="PANTHER" id="PTHR21716">
    <property type="entry name" value="TRANSMEMBRANE PROTEIN"/>
    <property type="match status" value="1"/>
</dbReference>
<evidence type="ECO:0000256" key="3">
    <source>
        <dbReference type="ARBA" id="ARBA00022692"/>
    </source>
</evidence>
<reference evidence="7 8" key="1">
    <citation type="submission" date="2017-02" db="EMBL/GenBank/DDBJ databases">
        <authorList>
            <person name="Peterson S.W."/>
        </authorList>
    </citation>
    <scope>NUCLEOTIDE SEQUENCE [LARGE SCALE GENOMIC DNA]</scope>
    <source>
        <strain evidence="7 8">DSM 22335</strain>
    </source>
</reference>
<name>A0A1T4N351_9BACT</name>
<feature type="transmembrane region" description="Helical" evidence="6">
    <location>
        <begin position="313"/>
        <end position="331"/>
    </location>
</feature>
<gene>
    <name evidence="7" type="ORF">SAMN04488132_10463</name>
</gene>
<feature type="transmembrane region" description="Helical" evidence="6">
    <location>
        <begin position="226"/>
        <end position="247"/>
    </location>
</feature>